<dbReference type="AlphaFoldDB" id="A0A3S7JAN3"/>
<evidence type="ECO:0000256" key="5">
    <source>
        <dbReference type="ARBA" id="ARBA00013066"/>
    </source>
</evidence>
<evidence type="ECO:0000256" key="2">
    <source>
        <dbReference type="ARBA" id="ARBA00001946"/>
    </source>
</evidence>
<proteinExistence type="inferred from homology"/>
<dbReference type="InterPro" id="IPR036412">
    <property type="entry name" value="HAD-like_sf"/>
</dbReference>
<dbReference type="EMBL" id="CP025628">
    <property type="protein sequence ID" value="AWD32726.1"/>
    <property type="molecule type" value="Genomic_DNA"/>
</dbReference>
<dbReference type="InterPro" id="IPR023214">
    <property type="entry name" value="HAD_sf"/>
</dbReference>
<dbReference type="RefSeq" id="WP_108674120.1">
    <property type="nucleotide sequence ID" value="NZ_CP025628.1"/>
</dbReference>
<comment type="subunit">
    <text evidence="4">Homotetramer.</text>
</comment>
<dbReference type="PIRSF" id="PIRSF006118">
    <property type="entry name" value="KDO8-P_Ptase"/>
    <property type="match status" value="1"/>
</dbReference>
<evidence type="ECO:0000256" key="10">
    <source>
        <dbReference type="ARBA" id="ARBA00031051"/>
    </source>
</evidence>
<name>A0A3S7JAN3_9PROT</name>
<evidence type="ECO:0000256" key="9">
    <source>
        <dbReference type="ARBA" id="ARBA00022842"/>
    </source>
</evidence>
<dbReference type="InterPro" id="IPR050793">
    <property type="entry name" value="CMP-NeuNAc_synthase"/>
</dbReference>
<comment type="cofactor">
    <cofactor evidence="2 11">
        <name>Mg(2+)</name>
        <dbReference type="ChEBI" id="CHEBI:18420"/>
    </cofactor>
</comment>
<evidence type="ECO:0000313" key="12">
    <source>
        <dbReference type="EMBL" id="AWD32726.1"/>
    </source>
</evidence>
<dbReference type="EC" id="3.1.3.45" evidence="5"/>
<evidence type="ECO:0000313" key="13">
    <source>
        <dbReference type="Proteomes" id="UP000266796"/>
    </source>
</evidence>
<accession>A0A3S7JAN3</accession>
<organism evidence="12 13">
    <name type="scientific">Candidatus Kinetoplastidibacterium kentomonadis</name>
    <dbReference type="NCBI Taxonomy" id="1576550"/>
    <lineage>
        <taxon>Bacteria</taxon>
        <taxon>Pseudomonadati</taxon>
        <taxon>Pseudomonadota</taxon>
        <taxon>Betaproteobacteria</taxon>
        <taxon>Candidatus Kinetoplastidibacterium</taxon>
    </lineage>
</organism>
<reference evidence="12 13" key="1">
    <citation type="journal article" date="2018" name="Parasitology">
        <title>The reduced genome of Candidatus Kinetoplastibacterium sorsogonicusi, the endosymbiont of Kentomonas sorsogonicus (Trypanosomatidae): loss of the haem-synthesis pathway.</title>
        <authorList>
            <person name="Silva F.M."/>
            <person name="Kostygov A.Y."/>
            <person name="Spodareva V.V."/>
            <person name="Butenko A."/>
            <person name="Tossou R."/>
            <person name="Lukes J."/>
            <person name="Yurchenko V."/>
            <person name="Alves J.M.P."/>
        </authorList>
    </citation>
    <scope>NUCLEOTIDE SEQUENCE [LARGE SCALE GENOMIC DNA]</scope>
    <source>
        <strain evidence="12 13">MF-08</strain>
    </source>
</reference>
<dbReference type="PANTHER" id="PTHR21485:SF3">
    <property type="entry name" value="N-ACYLNEURAMINATE CYTIDYLYLTRANSFERASE"/>
    <property type="match status" value="1"/>
</dbReference>
<dbReference type="OrthoDB" id="9805604at2"/>
<evidence type="ECO:0000256" key="4">
    <source>
        <dbReference type="ARBA" id="ARBA00011881"/>
    </source>
</evidence>
<evidence type="ECO:0000256" key="3">
    <source>
        <dbReference type="ARBA" id="ARBA00005893"/>
    </source>
</evidence>
<comment type="catalytic activity">
    <reaction evidence="1">
        <text>3-deoxy-alpha-D-manno-2-octulosonate-8-phosphate + H2O = 3-deoxy-alpha-D-manno-oct-2-ulosonate + phosphate</text>
        <dbReference type="Rhea" id="RHEA:11500"/>
        <dbReference type="ChEBI" id="CHEBI:15377"/>
        <dbReference type="ChEBI" id="CHEBI:43474"/>
        <dbReference type="ChEBI" id="CHEBI:85985"/>
        <dbReference type="ChEBI" id="CHEBI:85986"/>
        <dbReference type="EC" id="3.1.3.45"/>
    </reaction>
</comment>
<evidence type="ECO:0000256" key="7">
    <source>
        <dbReference type="ARBA" id="ARBA00022723"/>
    </source>
</evidence>
<dbReference type="Pfam" id="PF08282">
    <property type="entry name" value="Hydrolase_3"/>
    <property type="match status" value="1"/>
</dbReference>
<dbReference type="CDD" id="cd01630">
    <property type="entry name" value="HAD_KDO-like"/>
    <property type="match status" value="1"/>
</dbReference>
<dbReference type="Proteomes" id="UP000266796">
    <property type="component" value="Chromosome"/>
</dbReference>
<dbReference type="GO" id="GO:0046872">
    <property type="term" value="F:metal ion binding"/>
    <property type="evidence" value="ECO:0007669"/>
    <property type="project" value="UniProtKB-KW"/>
</dbReference>
<dbReference type="FunFam" id="3.40.50.1000:FF:000029">
    <property type="entry name" value="3-deoxy-D-manno-octulosonate 8-phosphate phosphatase KdsC"/>
    <property type="match status" value="1"/>
</dbReference>
<dbReference type="PANTHER" id="PTHR21485">
    <property type="entry name" value="HAD SUPERFAMILY MEMBERS CMAS AND KDSC"/>
    <property type="match status" value="1"/>
</dbReference>
<evidence type="ECO:0000256" key="6">
    <source>
        <dbReference type="ARBA" id="ARBA00020092"/>
    </source>
</evidence>
<dbReference type="InterPro" id="IPR010023">
    <property type="entry name" value="KdsC_fam"/>
</dbReference>
<dbReference type="GO" id="GO:0019143">
    <property type="term" value="F:3-deoxy-manno-octulosonate-8-phosphatase activity"/>
    <property type="evidence" value="ECO:0007669"/>
    <property type="project" value="UniProtKB-EC"/>
</dbReference>
<dbReference type="SFLD" id="SFLDG01136">
    <property type="entry name" value="C1.6:_Phosphoserine_Phosphatas"/>
    <property type="match status" value="1"/>
</dbReference>
<dbReference type="GO" id="GO:0008781">
    <property type="term" value="F:N-acylneuraminate cytidylyltransferase activity"/>
    <property type="evidence" value="ECO:0007669"/>
    <property type="project" value="TreeGrafter"/>
</dbReference>
<dbReference type="Gene3D" id="3.40.50.1000">
    <property type="entry name" value="HAD superfamily/HAD-like"/>
    <property type="match status" value="1"/>
</dbReference>
<feature type="binding site" evidence="11">
    <location>
        <position position="35"/>
    </location>
    <ligand>
        <name>substrate</name>
    </ligand>
</feature>
<evidence type="ECO:0000256" key="1">
    <source>
        <dbReference type="ARBA" id="ARBA00000898"/>
    </source>
</evidence>
<dbReference type="SFLD" id="SFLDG01138">
    <property type="entry name" value="C1.6.2:_Deoxy-d-mannose-octulo"/>
    <property type="match status" value="1"/>
</dbReference>
<protein>
    <recommendedName>
        <fullName evidence="6">3-deoxy-D-manno-octulosonate 8-phosphate phosphatase KdsC</fullName>
        <ecNumber evidence="5">3.1.3.45</ecNumber>
    </recommendedName>
    <alternativeName>
        <fullName evidence="10">KDO 8-P phosphatase</fullName>
    </alternativeName>
</protein>
<gene>
    <name evidence="12" type="primary">kdsC</name>
    <name evidence="12" type="ORF">CKSOR_00625</name>
</gene>
<keyword evidence="7 11" id="KW-0479">Metal-binding</keyword>
<keyword evidence="8 12" id="KW-0378">Hydrolase</keyword>
<feature type="binding site" evidence="11">
    <location>
        <position position="33"/>
    </location>
    <ligand>
        <name>Mg(2+)</name>
        <dbReference type="ChEBI" id="CHEBI:18420"/>
    </ligand>
</feature>
<evidence type="ECO:0000256" key="8">
    <source>
        <dbReference type="ARBA" id="ARBA00022801"/>
    </source>
</evidence>
<keyword evidence="13" id="KW-1185">Reference proteome</keyword>
<dbReference type="KEGG" id="kso:CKSOR_00625"/>
<feature type="binding site" evidence="11">
    <location>
        <position position="126"/>
    </location>
    <ligand>
        <name>Mg(2+)</name>
        <dbReference type="ChEBI" id="CHEBI:18420"/>
    </ligand>
</feature>
<dbReference type="SUPFAM" id="SSF56784">
    <property type="entry name" value="HAD-like"/>
    <property type="match status" value="1"/>
</dbReference>
<sequence>MKNFFNILKNHIRYSISENIKNKCANIEVMLFDVDGILTSGDLIYDYTGEKYKIFNVLDGYGIINLIKHGIHVGFISGRNSKAVSKRANELGVKILEQGINNKAEYLDFLSNNMNINLDKFGFMGDDIIDIVAMKKVAFSATVPNSPEYVKNIALWVSKNNGGKGAVRECCDLILDSKNLLKNIINN</sequence>
<keyword evidence="9 11" id="KW-0460">Magnesium</keyword>
<dbReference type="SFLD" id="SFLDS00003">
    <property type="entry name" value="Haloacid_Dehalogenase"/>
    <property type="match status" value="1"/>
</dbReference>
<evidence type="ECO:0000256" key="11">
    <source>
        <dbReference type="PIRSR" id="PIRSR006118-2"/>
    </source>
</evidence>
<dbReference type="NCBIfam" id="TIGR01670">
    <property type="entry name" value="KdsC-phosphatas"/>
    <property type="match status" value="1"/>
</dbReference>
<comment type="similarity">
    <text evidence="3">Belongs to the KdsC family.</text>
</comment>